<organism evidence="5 6">
    <name type="scientific">Calocera cornea HHB12733</name>
    <dbReference type="NCBI Taxonomy" id="1353952"/>
    <lineage>
        <taxon>Eukaryota</taxon>
        <taxon>Fungi</taxon>
        <taxon>Dikarya</taxon>
        <taxon>Basidiomycota</taxon>
        <taxon>Agaricomycotina</taxon>
        <taxon>Dacrymycetes</taxon>
        <taxon>Dacrymycetales</taxon>
        <taxon>Dacrymycetaceae</taxon>
        <taxon>Calocera</taxon>
    </lineage>
</organism>
<sequence length="412" mass="48669">MALRMRLRDALKTNKPQKDLFHLVSRTKTRHEPVMKVKHMHRPKWVNPKDRIKWWNIAPGDKVRMISGKDEFRKKDRLEVLEVDREKNWLYLKDGPQLTRHVANLMNEPDMPKYNLEPMPVHYSNVQLYIGDFEFPPLPDETEPRVLPVYATRVQRTTPTYVKAIGRYVFRRYAAATYPALPPKYDENGNRVRIEIPWPQFVGREPADPGPQDTTAEEALKLTWVPPAPTLNPGLYKRNEPKPEDVYLQTAGADPSQPMEHFVARELSSYYSRANRTKRWQLRGPYRQARLERAIRRETKESEVYADGRTREEIVLEATWKFDRDERERHKRKRVMKLMRTPRGKKITRKIRRTMVKKLKKMDKINSIVLKPAKNQYIPPGMNVIEEVPYASAQSQETLRRAERKAKGKTKS</sequence>
<dbReference type="CDD" id="cd06089">
    <property type="entry name" value="KOW_RPL26"/>
    <property type="match status" value="1"/>
</dbReference>
<gene>
    <name evidence="5" type="ORF">CALCODRAFT_479347</name>
</gene>
<evidence type="ECO:0000313" key="6">
    <source>
        <dbReference type="Proteomes" id="UP000076842"/>
    </source>
</evidence>
<keyword evidence="6" id="KW-1185">Reference proteome</keyword>
<keyword evidence="3" id="KW-0687">Ribonucleoprotein</keyword>
<comment type="similarity">
    <text evidence="1">Belongs to the universal ribosomal protein uL24 family.</text>
</comment>
<keyword evidence="2" id="KW-0689">Ribosomal protein</keyword>
<name>A0A165JQS0_9BASI</name>
<dbReference type="InterPro" id="IPR041988">
    <property type="entry name" value="Ribosomal_uL24_KOW"/>
</dbReference>
<proteinExistence type="inferred from homology"/>
<dbReference type="STRING" id="1353952.A0A165JQS0"/>
<dbReference type="InterPro" id="IPR014722">
    <property type="entry name" value="Rib_uL2_dom2"/>
</dbReference>
<dbReference type="GO" id="GO:0005840">
    <property type="term" value="C:ribosome"/>
    <property type="evidence" value="ECO:0007669"/>
    <property type="project" value="UniProtKB-KW"/>
</dbReference>
<dbReference type="Gene3D" id="2.30.30.30">
    <property type="match status" value="1"/>
</dbReference>
<feature type="region of interest" description="Disordered" evidence="4">
    <location>
        <begin position="392"/>
        <end position="412"/>
    </location>
</feature>
<feature type="compositionally biased region" description="Basic residues" evidence="4">
    <location>
        <begin position="402"/>
        <end position="412"/>
    </location>
</feature>
<evidence type="ECO:0008006" key="7">
    <source>
        <dbReference type="Google" id="ProtNLM"/>
    </source>
</evidence>
<dbReference type="OrthoDB" id="359154at2759"/>
<evidence type="ECO:0000256" key="4">
    <source>
        <dbReference type="SAM" id="MobiDB-lite"/>
    </source>
</evidence>
<accession>A0A165JQS0</accession>
<evidence type="ECO:0000256" key="3">
    <source>
        <dbReference type="ARBA" id="ARBA00023274"/>
    </source>
</evidence>
<protein>
    <recommendedName>
        <fullName evidence="7">KOW domain-containing protein</fullName>
    </recommendedName>
</protein>
<dbReference type="AlphaFoldDB" id="A0A165JQS0"/>
<dbReference type="InterPro" id="IPR008991">
    <property type="entry name" value="Translation_prot_SH3-like_sf"/>
</dbReference>
<evidence type="ECO:0000313" key="5">
    <source>
        <dbReference type="EMBL" id="KZT62151.1"/>
    </source>
</evidence>
<dbReference type="Proteomes" id="UP000076842">
    <property type="component" value="Unassembled WGS sequence"/>
</dbReference>
<reference evidence="5 6" key="1">
    <citation type="journal article" date="2016" name="Mol. Biol. Evol.">
        <title>Comparative Genomics of Early-Diverging Mushroom-Forming Fungi Provides Insights into the Origins of Lignocellulose Decay Capabilities.</title>
        <authorList>
            <person name="Nagy L.G."/>
            <person name="Riley R."/>
            <person name="Tritt A."/>
            <person name="Adam C."/>
            <person name="Daum C."/>
            <person name="Floudas D."/>
            <person name="Sun H."/>
            <person name="Yadav J.S."/>
            <person name="Pangilinan J."/>
            <person name="Larsson K.H."/>
            <person name="Matsuura K."/>
            <person name="Barry K."/>
            <person name="Labutti K."/>
            <person name="Kuo R."/>
            <person name="Ohm R.A."/>
            <person name="Bhattacharya S.S."/>
            <person name="Shirouzu T."/>
            <person name="Yoshinaga Y."/>
            <person name="Martin F.M."/>
            <person name="Grigoriev I.V."/>
            <person name="Hibbett D.S."/>
        </authorList>
    </citation>
    <scope>NUCLEOTIDE SEQUENCE [LARGE SCALE GENOMIC DNA]</scope>
    <source>
        <strain evidence="5 6">HHB12733</strain>
    </source>
</reference>
<dbReference type="InParanoid" id="A0A165JQS0"/>
<dbReference type="EMBL" id="KV423918">
    <property type="protein sequence ID" value="KZT62151.1"/>
    <property type="molecule type" value="Genomic_DNA"/>
</dbReference>
<dbReference type="GO" id="GO:1990904">
    <property type="term" value="C:ribonucleoprotein complex"/>
    <property type="evidence" value="ECO:0007669"/>
    <property type="project" value="UniProtKB-KW"/>
</dbReference>
<evidence type="ECO:0000256" key="2">
    <source>
        <dbReference type="ARBA" id="ARBA00022980"/>
    </source>
</evidence>
<dbReference type="SUPFAM" id="SSF50104">
    <property type="entry name" value="Translation proteins SH3-like domain"/>
    <property type="match status" value="1"/>
</dbReference>
<evidence type="ECO:0000256" key="1">
    <source>
        <dbReference type="ARBA" id="ARBA00010618"/>
    </source>
</evidence>
<dbReference type="GO" id="GO:0003723">
    <property type="term" value="F:RNA binding"/>
    <property type="evidence" value="ECO:0007669"/>
    <property type="project" value="InterPro"/>
</dbReference>